<keyword evidence="1" id="KW-0812">Transmembrane</keyword>
<proteinExistence type="predicted"/>
<evidence type="ECO:0000313" key="4">
    <source>
        <dbReference type="Proteomes" id="UP000270205"/>
    </source>
</evidence>
<evidence type="ECO:0000256" key="1">
    <source>
        <dbReference type="SAM" id="Phobius"/>
    </source>
</evidence>
<organism evidence="3 4">
    <name type="scientific">Bergeyella zoohelcum</name>
    <dbReference type="NCBI Taxonomy" id="1015"/>
    <lineage>
        <taxon>Bacteria</taxon>
        <taxon>Pseudomonadati</taxon>
        <taxon>Bacteroidota</taxon>
        <taxon>Flavobacteriia</taxon>
        <taxon>Flavobacteriales</taxon>
        <taxon>Weeksellaceae</taxon>
        <taxon>Bergeyella</taxon>
    </lineage>
</organism>
<comment type="caution">
    <text evidence="3">The sequence shown here is derived from an EMBL/GenBank/DDBJ whole genome shotgun (WGS) entry which is preliminary data.</text>
</comment>
<feature type="transmembrane region" description="Helical" evidence="1">
    <location>
        <begin position="104"/>
        <end position="123"/>
    </location>
</feature>
<evidence type="ECO:0000256" key="2">
    <source>
        <dbReference type="SAM" id="SignalP"/>
    </source>
</evidence>
<protein>
    <submittedName>
        <fullName evidence="3">Uncharacterized protein</fullName>
    </submittedName>
</protein>
<keyword evidence="1" id="KW-1133">Transmembrane helix</keyword>
<dbReference type="RefSeq" id="WP_125150956.1">
    <property type="nucleotide sequence ID" value="NZ_UYIV01000001.1"/>
</dbReference>
<evidence type="ECO:0000313" key="3">
    <source>
        <dbReference type="EMBL" id="VDH03530.1"/>
    </source>
</evidence>
<accession>A0A7Z9CGQ9</accession>
<feature type="transmembrane region" description="Helical" evidence="1">
    <location>
        <begin position="65"/>
        <end position="83"/>
    </location>
</feature>
<gene>
    <name evidence="3" type="ORF">NCTC12929_00916</name>
</gene>
<dbReference type="Proteomes" id="UP000270205">
    <property type="component" value="Unassembled WGS sequence"/>
</dbReference>
<sequence length="163" mass="17731">MKKIIITTLAILVSQMGFAQVSLDGNKLLKDGQSYKFKEYEQVFNNAEAKVYFKKARTNKTVGDIISFTGGFGLGLGLAGVLFTPQYSTEKISGQKFKNDKGGYWTMLGIGAGLIGVSIPFYVGYGKNASKAVAIENGTEPMSFKPYFKVESNGSNIALSYNF</sequence>
<reference evidence="3 4" key="1">
    <citation type="submission" date="2018-11" db="EMBL/GenBank/DDBJ databases">
        <authorList>
            <consortium name="Pathogen Informatics"/>
        </authorList>
    </citation>
    <scope>NUCLEOTIDE SEQUENCE [LARGE SCALE GENOMIC DNA]</scope>
    <source>
        <strain evidence="3 4">NCTC12929</strain>
    </source>
</reference>
<keyword evidence="1" id="KW-0472">Membrane</keyword>
<dbReference type="EMBL" id="UYIV01000001">
    <property type="protein sequence ID" value="VDH03530.1"/>
    <property type="molecule type" value="Genomic_DNA"/>
</dbReference>
<keyword evidence="2" id="KW-0732">Signal</keyword>
<feature type="signal peptide" evidence="2">
    <location>
        <begin position="1"/>
        <end position="19"/>
    </location>
</feature>
<name>A0A7Z9CGQ9_9FLAO</name>
<feature type="chain" id="PRO_5031537609" evidence="2">
    <location>
        <begin position="20"/>
        <end position="163"/>
    </location>
</feature>
<dbReference type="AlphaFoldDB" id="A0A7Z9CGQ9"/>